<dbReference type="OrthoDB" id="9791248at2"/>
<dbReference type="InterPro" id="IPR006419">
    <property type="entry name" value="NMN_transpt_PnuC"/>
</dbReference>
<comment type="similarity">
    <text evidence="3">Belongs to the nicotinamide ribonucleoside (NR) uptake permease (TC 4.B.1) family.</text>
</comment>
<dbReference type="Pfam" id="PF04973">
    <property type="entry name" value="NMN_transporter"/>
    <property type="match status" value="1"/>
</dbReference>
<dbReference type="EMBL" id="CP031769">
    <property type="protein sequence ID" value="AXR05830.1"/>
    <property type="molecule type" value="Genomic_DNA"/>
</dbReference>
<evidence type="ECO:0000256" key="2">
    <source>
        <dbReference type="ARBA" id="ARBA00004651"/>
    </source>
</evidence>
<feature type="transmembrane region" description="Helical" evidence="10">
    <location>
        <begin position="12"/>
        <end position="29"/>
    </location>
</feature>
<evidence type="ECO:0000256" key="4">
    <source>
        <dbReference type="ARBA" id="ARBA00017522"/>
    </source>
</evidence>
<evidence type="ECO:0000313" key="12">
    <source>
        <dbReference type="Proteomes" id="UP000262073"/>
    </source>
</evidence>
<dbReference type="RefSeq" id="WP_117315828.1">
    <property type="nucleotide sequence ID" value="NZ_CP031769.1"/>
</dbReference>
<evidence type="ECO:0000256" key="1">
    <source>
        <dbReference type="ARBA" id="ARBA00002672"/>
    </source>
</evidence>
<keyword evidence="5" id="KW-0813">Transport</keyword>
<dbReference type="PANTHER" id="PTHR36122">
    <property type="entry name" value="NICOTINAMIDE RIBOSIDE TRANSPORTER PNUC"/>
    <property type="match status" value="1"/>
</dbReference>
<evidence type="ECO:0000313" key="11">
    <source>
        <dbReference type="EMBL" id="AXR05830.1"/>
    </source>
</evidence>
<proteinExistence type="inferred from homology"/>
<feature type="transmembrane region" description="Helical" evidence="10">
    <location>
        <begin position="122"/>
        <end position="140"/>
    </location>
</feature>
<sequence>MIHTFFEQLGATSALEWAAVILALGYVWLAARQNNWCWLCAFVSTAIYTYLFWQVTLPFQSVLNFFYMLMAVYGYYQWQQGTEEGNQVRSWPWLWHALLVPVLLLVGWGLSLVAEGQFNNEFLWLDACIQVLSVVTTFMVAHKILQNWVYWFFINLASAYLYGQSGLVLSACLFAGYIGFSVYGYVQWHAQYRHQQQAQDMHVYS</sequence>
<keyword evidence="12" id="KW-1185">Reference proteome</keyword>
<dbReference type="GO" id="GO:0005886">
    <property type="term" value="C:plasma membrane"/>
    <property type="evidence" value="ECO:0007669"/>
    <property type="project" value="UniProtKB-SubCell"/>
</dbReference>
<keyword evidence="8 10" id="KW-1133">Transmembrane helix</keyword>
<dbReference type="KEGG" id="salm:D0Y50_05225"/>
<comment type="function">
    <text evidence="1">Required for nicotinamide riboside transport across the inner membrane.</text>
</comment>
<evidence type="ECO:0000256" key="6">
    <source>
        <dbReference type="ARBA" id="ARBA00022475"/>
    </source>
</evidence>
<dbReference type="AlphaFoldDB" id="A0A346NJX3"/>
<comment type="subcellular location">
    <subcellularLocation>
        <location evidence="2">Cell membrane</location>
        <topology evidence="2">Multi-pass membrane protein</topology>
    </subcellularLocation>
</comment>
<accession>A0A346NJX3</accession>
<keyword evidence="6" id="KW-1003">Cell membrane</keyword>
<evidence type="ECO:0000256" key="9">
    <source>
        <dbReference type="ARBA" id="ARBA00023136"/>
    </source>
</evidence>
<feature type="transmembrane region" description="Helical" evidence="10">
    <location>
        <begin position="168"/>
        <end position="186"/>
    </location>
</feature>
<evidence type="ECO:0000256" key="3">
    <source>
        <dbReference type="ARBA" id="ARBA00006669"/>
    </source>
</evidence>
<feature type="transmembrane region" description="Helical" evidence="10">
    <location>
        <begin position="36"/>
        <end position="53"/>
    </location>
</feature>
<organism evidence="11 12">
    <name type="scientific">Salinimonas sediminis</name>
    <dbReference type="NCBI Taxonomy" id="2303538"/>
    <lineage>
        <taxon>Bacteria</taxon>
        <taxon>Pseudomonadati</taxon>
        <taxon>Pseudomonadota</taxon>
        <taxon>Gammaproteobacteria</taxon>
        <taxon>Alteromonadales</taxon>
        <taxon>Alteromonadaceae</taxon>
        <taxon>Alteromonas/Salinimonas group</taxon>
        <taxon>Salinimonas</taxon>
    </lineage>
</organism>
<keyword evidence="7 10" id="KW-0812">Transmembrane</keyword>
<keyword evidence="9 10" id="KW-0472">Membrane</keyword>
<gene>
    <name evidence="11" type="ORF">D0Y50_05225</name>
</gene>
<dbReference type="PANTHER" id="PTHR36122:SF2">
    <property type="entry name" value="NICOTINAMIDE RIBOSIDE TRANSPORTER PNUC"/>
    <property type="match status" value="1"/>
</dbReference>
<dbReference type="Proteomes" id="UP000262073">
    <property type="component" value="Chromosome"/>
</dbReference>
<feature type="transmembrane region" description="Helical" evidence="10">
    <location>
        <begin position="90"/>
        <end position="110"/>
    </location>
</feature>
<evidence type="ECO:0000256" key="7">
    <source>
        <dbReference type="ARBA" id="ARBA00022692"/>
    </source>
</evidence>
<protein>
    <recommendedName>
        <fullName evidence="4">Nicotinamide riboside transporter PnuC</fullName>
    </recommendedName>
</protein>
<dbReference type="NCBIfam" id="TIGR01528">
    <property type="entry name" value="NMN_trans_PnuC"/>
    <property type="match status" value="1"/>
</dbReference>
<evidence type="ECO:0000256" key="5">
    <source>
        <dbReference type="ARBA" id="ARBA00022448"/>
    </source>
</evidence>
<evidence type="ECO:0000256" key="10">
    <source>
        <dbReference type="SAM" id="Phobius"/>
    </source>
</evidence>
<evidence type="ECO:0000256" key="8">
    <source>
        <dbReference type="ARBA" id="ARBA00022989"/>
    </source>
</evidence>
<dbReference type="GO" id="GO:0034257">
    <property type="term" value="F:nicotinamide riboside transmembrane transporter activity"/>
    <property type="evidence" value="ECO:0007669"/>
    <property type="project" value="InterPro"/>
</dbReference>
<reference evidence="11 12" key="1">
    <citation type="submission" date="2018-08" db="EMBL/GenBank/DDBJ databases">
        <title>Salinimonas sediminis sp. nov., a piezophilic bacterium isolated from a deep-sea sediment sample from the New Britain Trench.</title>
        <authorList>
            <person name="Cao J."/>
        </authorList>
    </citation>
    <scope>NUCLEOTIDE SEQUENCE [LARGE SCALE GENOMIC DNA]</scope>
    <source>
        <strain evidence="11 12">N102</strain>
    </source>
</reference>
<name>A0A346NJX3_9ALTE</name>